<dbReference type="Proteomes" id="UP000036756">
    <property type="component" value="Unassembled WGS sequence"/>
</dbReference>
<dbReference type="Pfam" id="PF12643">
    <property type="entry name" value="MazG-like"/>
    <property type="match status" value="1"/>
</dbReference>
<reference evidence="1 2" key="1">
    <citation type="submission" date="2015-06" db="EMBL/GenBank/DDBJ databases">
        <title>Draft genome sequence of the purine-degrading Clostridium cylindrosporum HC-1 (DSM 605).</title>
        <authorList>
            <person name="Poehlein A."/>
            <person name="Schiel-Bengelsdorf B."/>
            <person name="Bengelsdorf F."/>
            <person name="Daniel R."/>
            <person name="Duerre P."/>
        </authorList>
    </citation>
    <scope>NUCLEOTIDE SEQUENCE [LARGE SCALE GENOMIC DNA]</scope>
    <source>
        <strain evidence="1 2">DSM 605</strain>
    </source>
</reference>
<evidence type="ECO:0008006" key="3">
    <source>
        <dbReference type="Google" id="ProtNLM"/>
    </source>
</evidence>
<dbReference type="PATRIC" id="fig|1121307.3.peg.1402"/>
<comment type="caution">
    <text evidence="1">The sequence shown here is derived from an EMBL/GenBank/DDBJ whole genome shotgun (WGS) entry which is preliminary data.</text>
</comment>
<dbReference type="STRING" id="1121307.CLCY_3c00480"/>
<sequence>MNNENFDIIGNMNTIDGYKTYLIGFVADLFATMNKSKGNTAYNDEIIDEVADIIICSYLISKRIGISYDKIDKRIMDKLKVGLLEDNGADRLCQDYTSLISYIRDGRQE</sequence>
<dbReference type="OrthoDB" id="2381770at2"/>
<keyword evidence="2" id="KW-1185">Reference proteome</keyword>
<dbReference type="RefSeq" id="WP_048570442.1">
    <property type="nucleotide sequence ID" value="NZ_LFVU01000026.1"/>
</dbReference>
<dbReference type="AlphaFoldDB" id="A0A0J8G1Z2"/>
<dbReference type="EMBL" id="LFVU01000026">
    <property type="protein sequence ID" value="KMT21781.1"/>
    <property type="molecule type" value="Genomic_DNA"/>
</dbReference>
<proteinExistence type="predicted"/>
<dbReference type="InterPro" id="IPR025984">
    <property type="entry name" value="DCTPP"/>
</dbReference>
<accession>A0A0J8G1Z2</accession>
<gene>
    <name evidence="1" type="ORF">CLCY_3c00480</name>
</gene>
<protein>
    <recommendedName>
        <fullName evidence="3">MazG-like family</fullName>
    </recommendedName>
</protein>
<evidence type="ECO:0000313" key="1">
    <source>
        <dbReference type="EMBL" id="KMT21781.1"/>
    </source>
</evidence>
<dbReference type="GO" id="GO:0009143">
    <property type="term" value="P:nucleoside triphosphate catabolic process"/>
    <property type="evidence" value="ECO:0007669"/>
    <property type="project" value="InterPro"/>
</dbReference>
<evidence type="ECO:0000313" key="2">
    <source>
        <dbReference type="Proteomes" id="UP000036756"/>
    </source>
</evidence>
<dbReference type="GO" id="GO:0047429">
    <property type="term" value="F:nucleoside triphosphate diphosphatase activity"/>
    <property type="evidence" value="ECO:0007669"/>
    <property type="project" value="InterPro"/>
</dbReference>
<organism evidence="1 2">
    <name type="scientific">Clostridium cylindrosporum DSM 605</name>
    <dbReference type="NCBI Taxonomy" id="1121307"/>
    <lineage>
        <taxon>Bacteria</taxon>
        <taxon>Bacillati</taxon>
        <taxon>Bacillota</taxon>
        <taxon>Clostridia</taxon>
        <taxon>Eubacteriales</taxon>
        <taxon>Clostridiaceae</taxon>
        <taxon>Clostridium</taxon>
    </lineage>
</organism>
<name>A0A0J8G1Z2_CLOCY</name>